<reference evidence="4" key="1">
    <citation type="submission" date="2016-10" db="EMBL/GenBank/DDBJ databases">
        <authorList>
            <person name="Chevignon G."/>
        </authorList>
    </citation>
    <scope>NUCLEOTIDE SEQUENCE [LARGE SCALE GENOMIC DNA]</scope>
    <source>
        <strain evidence="4">ZA17</strain>
    </source>
</reference>
<dbReference type="Gene3D" id="1.10.10.10">
    <property type="entry name" value="Winged helix-like DNA-binding domain superfamily/Winged helix DNA-binding domain"/>
    <property type="match status" value="1"/>
</dbReference>
<evidence type="ECO:0000259" key="2">
    <source>
        <dbReference type="Pfam" id="PF00196"/>
    </source>
</evidence>
<evidence type="ECO:0000256" key="1">
    <source>
        <dbReference type="ARBA" id="ARBA00023125"/>
    </source>
</evidence>
<name>A0A2D3TDA7_9ENTR</name>
<protein>
    <recommendedName>
        <fullName evidence="2">HTH luxR-type domain-containing protein</fullName>
    </recommendedName>
</protein>
<sequence>MLITGHFGKENRLQPYIFDIHPFFNETGQLIGPSHRPDTAVFFSPLDYIPGKSPTTFTASHPNTMLTQRELQIIFYFYQGLSQKEVAACLHLSHRAVDNKLRENL</sequence>
<organism evidence="3 4">
    <name type="scientific">Candidatus Williamhamiltonella defendens</name>
    <dbReference type="NCBI Taxonomy" id="138072"/>
    <lineage>
        <taxon>Bacteria</taxon>
        <taxon>Pseudomonadati</taxon>
        <taxon>Pseudomonadota</taxon>
        <taxon>Gammaproteobacteria</taxon>
        <taxon>Enterobacterales</taxon>
        <taxon>Enterobacteriaceae</taxon>
        <taxon>aphid secondary symbionts</taxon>
        <taxon>Candidatus Williamhamiltonella</taxon>
    </lineage>
</organism>
<dbReference type="InterPro" id="IPR000792">
    <property type="entry name" value="Tscrpt_reg_LuxR_C"/>
</dbReference>
<accession>A0A2D3TDA7</accession>
<dbReference type="InterPro" id="IPR036388">
    <property type="entry name" value="WH-like_DNA-bd_sf"/>
</dbReference>
<dbReference type="GO" id="GO:0006355">
    <property type="term" value="P:regulation of DNA-templated transcription"/>
    <property type="evidence" value="ECO:0007669"/>
    <property type="project" value="InterPro"/>
</dbReference>
<gene>
    <name evidence="3" type="ORF">BJP43_05190</name>
</gene>
<dbReference type="GO" id="GO:0003677">
    <property type="term" value="F:DNA binding"/>
    <property type="evidence" value="ECO:0007669"/>
    <property type="project" value="UniProtKB-KW"/>
</dbReference>
<dbReference type="Pfam" id="PF00196">
    <property type="entry name" value="GerE"/>
    <property type="match status" value="1"/>
</dbReference>
<evidence type="ECO:0000313" key="3">
    <source>
        <dbReference type="EMBL" id="ATW33769.1"/>
    </source>
</evidence>
<evidence type="ECO:0000313" key="4">
    <source>
        <dbReference type="Proteomes" id="UP000229055"/>
    </source>
</evidence>
<dbReference type="SUPFAM" id="SSF46894">
    <property type="entry name" value="C-terminal effector domain of the bipartite response regulators"/>
    <property type="match status" value="1"/>
</dbReference>
<proteinExistence type="predicted"/>
<dbReference type="EMBL" id="CP017613">
    <property type="protein sequence ID" value="ATW33769.1"/>
    <property type="molecule type" value="Genomic_DNA"/>
</dbReference>
<feature type="domain" description="HTH luxR-type" evidence="2">
    <location>
        <begin position="65"/>
        <end position="98"/>
    </location>
</feature>
<dbReference type="AlphaFoldDB" id="A0A2D3TDA7"/>
<keyword evidence="1" id="KW-0238">DNA-binding</keyword>
<dbReference type="Proteomes" id="UP000229055">
    <property type="component" value="Chromosome"/>
</dbReference>
<dbReference type="InterPro" id="IPR016032">
    <property type="entry name" value="Sig_transdc_resp-reg_C-effctor"/>
</dbReference>
<reference evidence="4" key="2">
    <citation type="submission" date="2017-11" db="EMBL/GenBank/DDBJ databases">
        <title>PacBio sequencing of new strain of the secondary endosymbiont Candidatus Hamiltonella defensa.</title>
        <authorList>
            <person name="Strand M.R."/>
            <person name="Oliver K."/>
        </authorList>
    </citation>
    <scope>NUCLEOTIDE SEQUENCE [LARGE SCALE GENOMIC DNA]</scope>
    <source>
        <strain evidence="4">ZA17</strain>
    </source>
</reference>